<name>A0A8J7WTM8_9ACTN</name>
<dbReference type="PROSITE" id="PS50977">
    <property type="entry name" value="HTH_TETR_2"/>
    <property type="match status" value="1"/>
</dbReference>
<dbReference type="Proteomes" id="UP000677913">
    <property type="component" value="Unassembled WGS sequence"/>
</dbReference>
<evidence type="ECO:0000256" key="3">
    <source>
        <dbReference type="SAM" id="MobiDB-lite"/>
    </source>
</evidence>
<dbReference type="InterPro" id="IPR001647">
    <property type="entry name" value="HTH_TetR"/>
</dbReference>
<dbReference type="InterPro" id="IPR009057">
    <property type="entry name" value="Homeodomain-like_sf"/>
</dbReference>
<dbReference type="GO" id="GO:0003677">
    <property type="term" value="F:DNA binding"/>
    <property type="evidence" value="ECO:0007669"/>
    <property type="project" value="UniProtKB-UniRule"/>
</dbReference>
<evidence type="ECO:0000313" key="6">
    <source>
        <dbReference type="Proteomes" id="UP000677913"/>
    </source>
</evidence>
<evidence type="ECO:0000313" key="5">
    <source>
        <dbReference type="EMBL" id="MBS2965792.1"/>
    </source>
</evidence>
<dbReference type="RefSeq" id="WP_211470218.1">
    <property type="nucleotide sequence ID" value="NZ_JAGSXH010000101.1"/>
</dbReference>
<proteinExistence type="predicted"/>
<dbReference type="AlphaFoldDB" id="A0A8J7WTM8"/>
<evidence type="ECO:0000256" key="1">
    <source>
        <dbReference type="ARBA" id="ARBA00023125"/>
    </source>
</evidence>
<dbReference type="SUPFAM" id="SSF46689">
    <property type="entry name" value="Homeodomain-like"/>
    <property type="match status" value="1"/>
</dbReference>
<feature type="region of interest" description="Disordered" evidence="3">
    <location>
        <begin position="1"/>
        <end position="22"/>
    </location>
</feature>
<accession>A0A8J7WTM8</accession>
<dbReference type="Gene3D" id="1.10.357.10">
    <property type="entry name" value="Tetracycline Repressor, domain 2"/>
    <property type="match status" value="1"/>
</dbReference>
<sequence>MTHIDDSEIAGGHPELAGRRSNQKLRTRAAVVAAARELMRGGGEVTMPAVARAALVSEATAYRYFPDLSSLLREAFAGLLPDPAEAMAPLAGCADPVRRIEHATRFLLGHVLSYQGAVRALVSGALTRRDGVQLRAGLRFGLIDGALAPLGRGTDPEALAALKRDLALVVSAEALFNLIDLCGLPPHEAVDSAVHAARALTRAALDAGLGPSVSGS</sequence>
<keyword evidence="1 2" id="KW-0238">DNA-binding</keyword>
<dbReference type="Pfam" id="PF00440">
    <property type="entry name" value="TetR_N"/>
    <property type="match status" value="1"/>
</dbReference>
<keyword evidence="6" id="KW-1185">Reference proteome</keyword>
<evidence type="ECO:0000259" key="4">
    <source>
        <dbReference type="PROSITE" id="PS50977"/>
    </source>
</evidence>
<comment type="caution">
    <text evidence="5">The sequence shown here is derived from an EMBL/GenBank/DDBJ whole genome shotgun (WGS) entry which is preliminary data.</text>
</comment>
<dbReference type="EMBL" id="JAGSXH010000101">
    <property type="protein sequence ID" value="MBS2965792.1"/>
    <property type="molecule type" value="Genomic_DNA"/>
</dbReference>
<feature type="domain" description="HTH tetR-type" evidence="4">
    <location>
        <begin position="25"/>
        <end position="83"/>
    </location>
</feature>
<feature type="DNA-binding region" description="H-T-H motif" evidence="2">
    <location>
        <begin position="46"/>
        <end position="65"/>
    </location>
</feature>
<evidence type="ECO:0000256" key="2">
    <source>
        <dbReference type="PROSITE-ProRule" id="PRU00335"/>
    </source>
</evidence>
<gene>
    <name evidence="5" type="ORF">KGA66_22255</name>
</gene>
<protein>
    <submittedName>
        <fullName evidence="5">TetR family transcriptional regulator</fullName>
    </submittedName>
</protein>
<reference evidence="5" key="1">
    <citation type="submission" date="2021-04" db="EMBL/GenBank/DDBJ databases">
        <title>Genome based classification of Actinospica acidithermotolerans sp. nov., an actinobacterium isolated from an Indonesian hot spring.</title>
        <authorList>
            <person name="Kusuma A.B."/>
            <person name="Putra K.E."/>
            <person name="Nafisah S."/>
            <person name="Loh J."/>
            <person name="Nouioui I."/>
            <person name="Goodfellow M."/>
        </authorList>
    </citation>
    <scope>NUCLEOTIDE SEQUENCE</scope>
    <source>
        <strain evidence="5">DSM 45618</strain>
    </source>
</reference>
<organism evidence="5 6">
    <name type="scientific">Actinocrinis puniceicyclus</name>
    <dbReference type="NCBI Taxonomy" id="977794"/>
    <lineage>
        <taxon>Bacteria</taxon>
        <taxon>Bacillati</taxon>
        <taxon>Actinomycetota</taxon>
        <taxon>Actinomycetes</taxon>
        <taxon>Catenulisporales</taxon>
        <taxon>Actinospicaceae</taxon>
        <taxon>Actinocrinis</taxon>
    </lineage>
</organism>